<organism evidence="1 2">
    <name type="scientific">Harryflintia acetispora</name>
    <dbReference type="NCBI Taxonomy" id="1849041"/>
    <lineage>
        <taxon>Bacteria</taxon>
        <taxon>Bacillati</taxon>
        <taxon>Bacillota</taxon>
        <taxon>Clostridia</taxon>
        <taxon>Eubacteriales</taxon>
        <taxon>Oscillospiraceae</taxon>
        <taxon>Harryflintia</taxon>
    </lineage>
</organism>
<sequence length="60" mass="6909">MLKEAYGMNLKDKVAETLYLGTLPDNNKYVLSKKQLEPELSILFPGKTEVEEYFKDILKA</sequence>
<dbReference type="EMBL" id="SLUK01000012">
    <property type="protein sequence ID" value="TCL41919.1"/>
    <property type="molecule type" value="Genomic_DNA"/>
</dbReference>
<accession>A0A9X8UI60</accession>
<evidence type="ECO:0000313" key="1">
    <source>
        <dbReference type="EMBL" id="TCL41919.1"/>
    </source>
</evidence>
<gene>
    <name evidence="1" type="ORF">EDD78_11289</name>
</gene>
<comment type="caution">
    <text evidence="1">The sequence shown here is derived from an EMBL/GenBank/DDBJ whole genome shotgun (WGS) entry which is preliminary data.</text>
</comment>
<name>A0A9X8UI60_9FIRM</name>
<evidence type="ECO:0000313" key="2">
    <source>
        <dbReference type="Proteomes" id="UP000294682"/>
    </source>
</evidence>
<dbReference type="AlphaFoldDB" id="A0A9X8UI60"/>
<proteinExistence type="predicted"/>
<dbReference type="Proteomes" id="UP000294682">
    <property type="component" value="Unassembled WGS sequence"/>
</dbReference>
<reference evidence="1 2" key="1">
    <citation type="submission" date="2019-03" db="EMBL/GenBank/DDBJ databases">
        <title>Genomic Encyclopedia of Type Strains, Phase IV (KMG-IV): sequencing the most valuable type-strain genomes for metagenomic binning, comparative biology and taxonomic classification.</title>
        <authorList>
            <person name="Goeker M."/>
        </authorList>
    </citation>
    <scope>NUCLEOTIDE SEQUENCE [LARGE SCALE GENOMIC DNA]</scope>
    <source>
        <strain evidence="1 2">DSM 100433</strain>
    </source>
</reference>
<keyword evidence="2" id="KW-1185">Reference proteome</keyword>
<protein>
    <submittedName>
        <fullName evidence="1">Uncharacterized protein</fullName>
    </submittedName>
</protein>